<dbReference type="PROSITE" id="PS51077">
    <property type="entry name" value="HTH_ICLR"/>
    <property type="match status" value="1"/>
</dbReference>
<gene>
    <name evidence="6" type="ORF">JYK14_27440</name>
</gene>
<protein>
    <submittedName>
        <fullName evidence="6">IclR family transcriptional regulator</fullName>
    </submittedName>
</protein>
<dbReference type="EMBL" id="JAFIRR010000241">
    <property type="protein sequence ID" value="MCO6419868.1"/>
    <property type="molecule type" value="Genomic_DNA"/>
</dbReference>
<keyword evidence="2" id="KW-0238">DNA-binding</keyword>
<evidence type="ECO:0000313" key="7">
    <source>
        <dbReference type="Proteomes" id="UP001523392"/>
    </source>
</evidence>
<dbReference type="InterPro" id="IPR036390">
    <property type="entry name" value="WH_DNA-bd_sf"/>
</dbReference>
<evidence type="ECO:0000259" key="5">
    <source>
        <dbReference type="PROSITE" id="PS51078"/>
    </source>
</evidence>
<reference evidence="6 7" key="1">
    <citation type="submission" date="2021-12" db="EMBL/GenBank/DDBJ databases">
        <title>Siccirubricoccus leaddurans sp. nov., a high concentration Zn2+ tolerance bacterium.</title>
        <authorList>
            <person name="Cao Y."/>
        </authorList>
    </citation>
    <scope>NUCLEOTIDE SEQUENCE [LARGE SCALE GENOMIC DNA]</scope>
    <source>
        <strain evidence="6 7">KC 17139</strain>
    </source>
</reference>
<dbReference type="PANTHER" id="PTHR30136">
    <property type="entry name" value="HELIX-TURN-HELIX TRANSCRIPTIONAL REGULATOR, ICLR FAMILY"/>
    <property type="match status" value="1"/>
</dbReference>
<keyword evidence="3" id="KW-0804">Transcription</keyword>
<dbReference type="InterPro" id="IPR050707">
    <property type="entry name" value="HTH_MetabolicPath_Reg"/>
</dbReference>
<name>A0ABT1DD51_9PROT</name>
<dbReference type="Gene3D" id="3.30.450.40">
    <property type="match status" value="1"/>
</dbReference>
<dbReference type="Pfam" id="PF01614">
    <property type="entry name" value="IclR_C"/>
    <property type="match status" value="1"/>
</dbReference>
<feature type="domain" description="HTH iclR-type" evidence="4">
    <location>
        <begin position="20"/>
        <end position="83"/>
    </location>
</feature>
<comment type="caution">
    <text evidence="6">The sequence shown here is derived from an EMBL/GenBank/DDBJ whole genome shotgun (WGS) entry which is preliminary data.</text>
</comment>
<evidence type="ECO:0000259" key="4">
    <source>
        <dbReference type="PROSITE" id="PS51077"/>
    </source>
</evidence>
<evidence type="ECO:0000313" key="6">
    <source>
        <dbReference type="EMBL" id="MCO6419868.1"/>
    </source>
</evidence>
<keyword evidence="7" id="KW-1185">Reference proteome</keyword>
<feature type="domain" description="IclR-ED" evidence="5">
    <location>
        <begin position="84"/>
        <end position="268"/>
    </location>
</feature>
<dbReference type="PROSITE" id="PS51078">
    <property type="entry name" value="ICLR_ED"/>
    <property type="match status" value="1"/>
</dbReference>
<dbReference type="InterPro" id="IPR014757">
    <property type="entry name" value="Tscrpt_reg_IclR_C"/>
</dbReference>
<dbReference type="SMART" id="SM00346">
    <property type="entry name" value="HTH_ICLR"/>
    <property type="match status" value="1"/>
</dbReference>
<dbReference type="Proteomes" id="UP001523392">
    <property type="component" value="Unassembled WGS sequence"/>
</dbReference>
<sequence length="276" mass="29495">MSAGRAAERRGFTPGERGLEQSFGRATVILNALAASGEAGMRFVDIVRATGLSQTTVHRLVAALAEHGFIEQAATDSRYFLGMQLAGWAFAATNRFGVAEVAHPIMHHLSEVTGDTTYLSLRSGDTAMCVARVEGSYPIHVRIVTPGDRHVLGLGAGSLALLAFIRDEAEIERLLNLPEQRAGRARAGVDEALIRQWLVASRRDGYSIVQDLVPGTSAIGLPIHGPTGDPVAALGLAAISTRLQAPRLDEVLTEMRAAAAQIEARLRPMPKAHLVR</sequence>
<dbReference type="InterPro" id="IPR029016">
    <property type="entry name" value="GAF-like_dom_sf"/>
</dbReference>
<dbReference type="InterPro" id="IPR036388">
    <property type="entry name" value="WH-like_DNA-bd_sf"/>
</dbReference>
<dbReference type="RefSeq" id="WP_252956544.1">
    <property type="nucleotide sequence ID" value="NZ_JAFIRR010000241.1"/>
</dbReference>
<accession>A0ABT1DD51</accession>
<evidence type="ECO:0000256" key="3">
    <source>
        <dbReference type="ARBA" id="ARBA00023163"/>
    </source>
</evidence>
<organism evidence="6 7">
    <name type="scientific">Siccirubricoccus soli</name>
    <dbReference type="NCBI Taxonomy" id="2899147"/>
    <lineage>
        <taxon>Bacteria</taxon>
        <taxon>Pseudomonadati</taxon>
        <taxon>Pseudomonadota</taxon>
        <taxon>Alphaproteobacteria</taxon>
        <taxon>Acetobacterales</taxon>
        <taxon>Roseomonadaceae</taxon>
        <taxon>Siccirubricoccus</taxon>
    </lineage>
</organism>
<evidence type="ECO:0000256" key="2">
    <source>
        <dbReference type="ARBA" id="ARBA00023125"/>
    </source>
</evidence>
<dbReference type="SUPFAM" id="SSF46785">
    <property type="entry name" value="Winged helix' DNA-binding domain"/>
    <property type="match status" value="1"/>
</dbReference>
<dbReference type="PANTHER" id="PTHR30136:SF39">
    <property type="entry name" value="TRANSCRIPTIONAL REGULATORY PROTEIN"/>
    <property type="match status" value="1"/>
</dbReference>
<proteinExistence type="predicted"/>
<evidence type="ECO:0000256" key="1">
    <source>
        <dbReference type="ARBA" id="ARBA00023015"/>
    </source>
</evidence>
<keyword evidence="1" id="KW-0805">Transcription regulation</keyword>
<dbReference type="Gene3D" id="1.10.10.10">
    <property type="entry name" value="Winged helix-like DNA-binding domain superfamily/Winged helix DNA-binding domain"/>
    <property type="match status" value="1"/>
</dbReference>
<dbReference type="Pfam" id="PF09339">
    <property type="entry name" value="HTH_IclR"/>
    <property type="match status" value="1"/>
</dbReference>
<dbReference type="InterPro" id="IPR005471">
    <property type="entry name" value="Tscrpt_reg_IclR_N"/>
</dbReference>
<dbReference type="SUPFAM" id="SSF55781">
    <property type="entry name" value="GAF domain-like"/>
    <property type="match status" value="1"/>
</dbReference>